<evidence type="ECO:0000256" key="5">
    <source>
        <dbReference type="PROSITE-ProRule" id="PRU00108"/>
    </source>
</evidence>
<dbReference type="PANTHER" id="PTHR24327:SF81">
    <property type="entry name" value="HOMEOTIC PROTEIN DISTAL-LESS-RELATED"/>
    <property type="match status" value="1"/>
</dbReference>
<dbReference type="Pfam" id="PF00046">
    <property type="entry name" value="Homeodomain"/>
    <property type="match status" value="1"/>
</dbReference>
<proteinExistence type="predicted"/>
<dbReference type="STRING" id="34508.A0A4U5MGU8"/>
<keyword evidence="4 5" id="KW-0539">Nucleus</keyword>
<dbReference type="Gene3D" id="1.10.10.60">
    <property type="entry name" value="Homeodomain-like"/>
    <property type="match status" value="1"/>
</dbReference>
<evidence type="ECO:0000256" key="4">
    <source>
        <dbReference type="ARBA" id="ARBA00023242"/>
    </source>
</evidence>
<protein>
    <recommendedName>
        <fullName evidence="8">Homeobox domain-containing protein</fullName>
    </recommendedName>
</protein>
<reference evidence="9 10" key="1">
    <citation type="journal article" date="2015" name="Genome Biol.">
        <title>Comparative genomics of Steinernema reveals deeply conserved gene regulatory networks.</title>
        <authorList>
            <person name="Dillman A.R."/>
            <person name="Macchietto M."/>
            <person name="Porter C.F."/>
            <person name="Rogers A."/>
            <person name="Williams B."/>
            <person name="Antoshechkin I."/>
            <person name="Lee M.M."/>
            <person name="Goodwin Z."/>
            <person name="Lu X."/>
            <person name="Lewis E.E."/>
            <person name="Goodrich-Blair H."/>
            <person name="Stock S.P."/>
            <person name="Adams B.J."/>
            <person name="Sternberg P.W."/>
            <person name="Mortazavi A."/>
        </authorList>
    </citation>
    <scope>NUCLEOTIDE SEQUENCE [LARGE SCALE GENOMIC DNA]</scope>
    <source>
        <strain evidence="9 10">ALL</strain>
    </source>
</reference>
<feature type="DNA-binding region" description="Homeobox" evidence="5">
    <location>
        <begin position="120"/>
        <end position="179"/>
    </location>
</feature>
<accession>A0A4U5MGU8</accession>
<dbReference type="CDD" id="cd00086">
    <property type="entry name" value="homeodomain"/>
    <property type="match status" value="1"/>
</dbReference>
<dbReference type="InterPro" id="IPR017970">
    <property type="entry name" value="Homeobox_CS"/>
</dbReference>
<dbReference type="PANTHER" id="PTHR24327">
    <property type="entry name" value="HOMEOBOX PROTEIN"/>
    <property type="match status" value="1"/>
</dbReference>
<feature type="compositionally biased region" description="Polar residues" evidence="7">
    <location>
        <begin position="248"/>
        <end position="257"/>
    </location>
</feature>
<dbReference type="InterPro" id="IPR050460">
    <property type="entry name" value="Distal-less_Homeobox_TF"/>
</dbReference>
<feature type="compositionally biased region" description="Polar residues" evidence="7">
    <location>
        <begin position="217"/>
        <end position="235"/>
    </location>
</feature>
<sequence length="283" mass="29675">MSSSSPTSDSVVPSAAVAVKTESTLPSYDEVKPFDFASQSYYPSLAAEQLPYNAFYQPFPSTASTGYGSSAVAAAAANSYNLAYQQVANSAGSPEGFVSEHSTKILEGSEVRINGKGKKVRKPRTIYSSSQLAQLQQRFKKTQYLALPERAELANELGLTQTQVKIWFQNRRSKAKKMGKNGVSGGGSCGSYDQEHGSDDEDGSDGERSSVEGGCGSTNSNTPHPSESLASNGQPTPAPAEPPLGATWPSNDLLQNPSSVAVPQASALMASSLPSSPLPASPR</sequence>
<evidence type="ECO:0000259" key="8">
    <source>
        <dbReference type="PROSITE" id="PS50071"/>
    </source>
</evidence>
<dbReference type="SUPFAM" id="SSF46689">
    <property type="entry name" value="Homeodomain-like"/>
    <property type="match status" value="1"/>
</dbReference>
<dbReference type="GO" id="GO:0005634">
    <property type="term" value="C:nucleus"/>
    <property type="evidence" value="ECO:0007669"/>
    <property type="project" value="UniProtKB-SubCell"/>
</dbReference>
<dbReference type="EMBL" id="AZBU02000008">
    <property type="protein sequence ID" value="TKR68382.1"/>
    <property type="molecule type" value="Genomic_DNA"/>
</dbReference>
<dbReference type="Proteomes" id="UP000298663">
    <property type="component" value="Unassembled WGS sequence"/>
</dbReference>
<dbReference type="InterPro" id="IPR001356">
    <property type="entry name" value="HD"/>
</dbReference>
<evidence type="ECO:0000256" key="1">
    <source>
        <dbReference type="ARBA" id="ARBA00004123"/>
    </source>
</evidence>
<dbReference type="FunFam" id="1.10.10.60:FF:000424">
    <property type="entry name" value="ANTP homeobox protein"/>
    <property type="match status" value="1"/>
</dbReference>
<dbReference type="GO" id="GO:0000981">
    <property type="term" value="F:DNA-binding transcription factor activity, RNA polymerase II-specific"/>
    <property type="evidence" value="ECO:0007669"/>
    <property type="project" value="InterPro"/>
</dbReference>
<comment type="caution">
    <text evidence="9">The sequence shown here is derived from an EMBL/GenBank/DDBJ whole genome shotgun (WGS) entry which is preliminary data.</text>
</comment>
<evidence type="ECO:0000256" key="6">
    <source>
        <dbReference type="RuleBase" id="RU000682"/>
    </source>
</evidence>
<evidence type="ECO:0000256" key="7">
    <source>
        <dbReference type="SAM" id="MobiDB-lite"/>
    </source>
</evidence>
<evidence type="ECO:0000313" key="9">
    <source>
        <dbReference type="EMBL" id="TKR68382.1"/>
    </source>
</evidence>
<dbReference type="PROSITE" id="PS00027">
    <property type="entry name" value="HOMEOBOX_1"/>
    <property type="match status" value="1"/>
</dbReference>
<comment type="subcellular location">
    <subcellularLocation>
        <location evidence="1 5 6">Nucleus</location>
    </subcellularLocation>
</comment>
<dbReference type="AlphaFoldDB" id="A0A4U5MGU8"/>
<evidence type="ECO:0000313" key="10">
    <source>
        <dbReference type="Proteomes" id="UP000298663"/>
    </source>
</evidence>
<dbReference type="GO" id="GO:0000978">
    <property type="term" value="F:RNA polymerase II cis-regulatory region sequence-specific DNA binding"/>
    <property type="evidence" value="ECO:0007669"/>
    <property type="project" value="TreeGrafter"/>
</dbReference>
<dbReference type="InterPro" id="IPR020479">
    <property type="entry name" value="HD_metazoa"/>
</dbReference>
<feature type="region of interest" description="Disordered" evidence="7">
    <location>
        <begin position="176"/>
        <end position="257"/>
    </location>
</feature>
<dbReference type="PRINTS" id="PR00024">
    <property type="entry name" value="HOMEOBOX"/>
</dbReference>
<organism evidence="9 10">
    <name type="scientific">Steinernema carpocapsae</name>
    <name type="common">Entomopathogenic nematode</name>
    <dbReference type="NCBI Taxonomy" id="34508"/>
    <lineage>
        <taxon>Eukaryota</taxon>
        <taxon>Metazoa</taxon>
        <taxon>Ecdysozoa</taxon>
        <taxon>Nematoda</taxon>
        <taxon>Chromadorea</taxon>
        <taxon>Rhabditida</taxon>
        <taxon>Tylenchina</taxon>
        <taxon>Panagrolaimomorpha</taxon>
        <taxon>Strongyloidoidea</taxon>
        <taxon>Steinernematidae</taxon>
        <taxon>Steinernema</taxon>
    </lineage>
</organism>
<dbReference type="InterPro" id="IPR000047">
    <property type="entry name" value="HTH_motif"/>
</dbReference>
<name>A0A4U5MGU8_STECR</name>
<gene>
    <name evidence="9" type="ORF">L596_024372</name>
</gene>
<dbReference type="PRINTS" id="PR00031">
    <property type="entry name" value="HTHREPRESSR"/>
</dbReference>
<keyword evidence="10" id="KW-1185">Reference proteome</keyword>
<dbReference type="PROSITE" id="PS50071">
    <property type="entry name" value="HOMEOBOX_2"/>
    <property type="match status" value="1"/>
</dbReference>
<feature type="domain" description="Homeobox" evidence="8">
    <location>
        <begin position="118"/>
        <end position="178"/>
    </location>
</feature>
<dbReference type="SMART" id="SM00389">
    <property type="entry name" value="HOX"/>
    <property type="match status" value="1"/>
</dbReference>
<keyword evidence="3 5" id="KW-0371">Homeobox</keyword>
<reference evidence="9 10" key="2">
    <citation type="journal article" date="2019" name="G3 (Bethesda)">
        <title>Hybrid Assembly of the Genome of the Entomopathogenic Nematode Steinernema carpocapsae Identifies the X-Chromosome.</title>
        <authorList>
            <person name="Serra L."/>
            <person name="Macchietto M."/>
            <person name="Macias-Munoz A."/>
            <person name="McGill C.J."/>
            <person name="Rodriguez I.M."/>
            <person name="Rodriguez B."/>
            <person name="Murad R."/>
            <person name="Mortazavi A."/>
        </authorList>
    </citation>
    <scope>NUCLEOTIDE SEQUENCE [LARGE SCALE GENOMIC DNA]</scope>
    <source>
        <strain evidence="9 10">ALL</strain>
    </source>
</reference>
<keyword evidence="2 5" id="KW-0238">DNA-binding</keyword>
<evidence type="ECO:0000256" key="2">
    <source>
        <dbReference type="ARBA" id="ARBA00023125"/>
    </source>
</evidence>
<dbReference type="InterPro" id="IPR009057">
    <property type="entry name" value="Homeodomain-like_sf"/>
</dbReference>
<evidence type="ECO:0000256" key="3">
    <source>
        <dbReference type="ARBA" id="ARBA00023155"/>
    </source>
</evidence>
<dbReference type="OrthoDB" id="6159439at2759"/>